<reference evidence="14 15" key="1">
    <citation type="journal article" date="2001" name="Nucleic Acids Res.">
        <title>The complete genome sequence of the murine respiratory pathogen Mycoplasma pulmonis.</title>
        <authorList>
            <person name="Chambaud I."/>
            <person name="Heilig R."/>
            <person name="Ferris S."/>
            <person name="Barbe V."/>
            <person name="Samson D."/>
            <person name="Galisson F."/>
            <person name="Moszer I."/>
            <person name="Dybvig K."/>
            <person name="Wroblewski H."/>
            <person name="Viari A."/>
            <person name="Rocha E.P.C."/>
            <person name="Blanchard A."/>
        </authorList>
    </citation>
    <scope>NUCLEOTIDE SEQUENCE [LARGE SCALE GENOMIC DNA]</scope>
    <source>
        <strain evidence="14 15">UAB CTIP</strain>
    </source>
</reference>
<dbReference type="KEGG" id="mpu:MYPU_6350"/>
<dbReference type="InterPro" id="IPR010976">
    <property type="entry name" value="B-phosphoglucomutase_hydrolase"/>
</dbReference>
<dbReference type="eggNOG" id="COG0637">
    <property type="taxonomic scope" value="Bacteria"/>
</dbReference>
<dbReference type="PIR" id="C90591">
    <property type="entry name" value="C90591"/>
</dbReference>
<feature type="binding site" evidence="12">
    <location>
        <position position="14"/>
    </location>
    <ligand>
        <name>Mg(2+)</name>
        <dbReference type="ChEBI" id="CHEBI:18420"/>
    </ligand>
</feature>
<dbReference type="InterPro" id="IPR006439">
    <property type="entry name" value="HAD-SF_hydro_IA"/>
</dbReference>
<keyword evidence="4 12" id="KW-0460">Magnesium</keyword>
<feature type="active site" description="Nucleophile" evidence="10">
    <location>
        <position position="14"/>
    </location>
</feature>
<feature type="active site" description="Proton donor/acceptor" evidence="10">
    <location>
        <position position="16"/>
    </location>
</feature>
<evidence type="ECO:0000256" key="9">
    <source>
        <dbReference type="ARBA" id="ARBA00044991"/>
    </source>
</evidence>
<proteinExistence type="inferred from homology"/>
<dbReference type="SFLD" id="SFLDS00003">
    <property type="entry name" value="Haloacid_Dehalogenase"/>
    <property type="match status" value="1"/>
</dbReference>
<evidence type="ECO:0000256" key="5">
    <source>
        <dbReference type="ARBA" id="ARBA00023235"/>
    </source>
</evidence>
<dbReference type="CDD" id="cd02598">
    <property type="entry name" value="HAD_BPGM"/>
    <property type="match status" value="1"/>
</dbReference>
<evidence type="ECO:0000313" key="14">
    <source>
        <dbReference type="EMBL" id="CAC13808.1"/>
    </source>
</evidence>
<evidence type="ECO:0000256" key="4">
    <source>
        <dbReference type="ARBA" id="ARBA00022842"/>
    </source>
</evidence>
<feature type="site" description="Important for catalytic activity and assists the phosphoryl transfer reaction to Asp8 by balancing charge and orienting the reacting groups" evidence="13">
    <location>
        <position position="151"/>
    </location>
</feature>
<feature type="binding site" evidence="11">
    <location>
        <position position="151"/>
    </location>
    <ligand>
        <name>substrate</name>
    </ligand>
</feature>
<evidence type="ECO:0000256" key="2">
    <source>
        <dbReference type="ARBA" id="ARBA00022553"/>
    </source>
</evidence>
<evidence type="ECO:0000256" key="3">
    <source>
        <dbReference type="ARBA" id="ARBA00022723"/>
    </source>
</evidence>
<gene>
    <name evidence="14" type="ordered locus">MYPU_6350</name>
</gene>
<dbReference type="InterPro" id="IPR010972">
    <property type="entry name" value="Beta-PGM"/>
</dbReference>
<dbReference type="STRING" id="272635.gene:17577242"/>
<comment type="catalytic activity">
    <reaction evidence="7">
        <text>beta-D-glucose 1-phosphate = beta-D-glucose 6-phosphate</text>
        <dbReference type="Rhea" id="RHEA:20113"/>
        <dbReference type="ChEBI" id="CHEBI:57684"/>
        <dbReference type="ChEBI" id="CHEBI:58247"/>
        <dbReference type="EC" id="5.4.2.6"/>
    </reaction>
</comment>
<feature type="binding site" evidence="12">
    <location>
        <position position="16"/>
    </location>
    <ligand>
        <name>Mg(2+)</name>
        <dbReference type="ChEBI" id="CHEBI:18420"/>
    </ligand>
</feature>
<dbReference type="SFLD" id="SFLDG01129">
    <property type="entry name" value="C1.5:_HAD__Beta-PGM__Phosphata"/>
    <property type="match status" value="1"/>
</dbReference>
<dbReference type="Gene3D" id="1.10.150.240">
    <property type="entry name" value="Putative phosphatase, domain 2"/>
    <property type="match status" value="1"/>
</dbReference>
<dbReference type="InterPro" id="IPR023214">
    <property type="entry name" value="HAD_sf"/>
</dbReference>
<dbReference type="EMBL" id="AL445565">
    <property type="protein sequence ID" value="CAC13808.1"/>
    <property type="molecule type" value="Genomic_DNA"/>
</dbReference>
<comment type="cofactor">
    <cofactor evidence="12">
        <name>Mg(2+)</name>
        <dbReference type="ChEBI" id="CHEBI:18420"/>
    </cofactor>
    <text evidence="12">Binds 2 magnesium ions per subunit.</text>
</comment>
<organism evidence="15">
    <name type="scientific">Mycoplasmopsis pulmonis (strain UAB CTIP)</name>
    <name type="common">Mycoplasma pulmonis</name>
    <dbReference type="NCBI Taxonomy" id="272635"/>
    <lineage>
        <taxon>Bacteria</taxon>
        <taxon>Bacillati</taxon>
        <taxon>Mycoplasmatota</taxon>
        <taxon>Mycoplasmoidales</taxon>
        <taxon>Metamycoplasmataceae</taxon>
        <taxon>Mycoplasmopsis</taxon>
    </lineage>
</organism>
<keyword evidence="6" id="KW-0119">Carbohydrate metabolism</keyword>
<evidence type="ECO:0000313" key="15">
    <source>
        <dbReference type="Proteomes" id="UP000000528"/>
    </source>
</evidence>
<dbReference type="InterPro" id="IPR036412">
    <property type="entry name" value="HAD-like_sf"/>
</dbReference>
<evidence type="ECO:0000256" key="8">
    <source>
        <dbReference type="ARBA" id="ARBA00044968"/>
    </source>
</evidence>
<keyword evidence="5 14" id="KW-0413">Isomerase</keyword>
<dbReference type="NCBIfam" id="TIGR02009">
    <property type="entry name" value="PGMB-YQAB-SF"/>
    <property type="match status" value="1"/>
</dbReference>
<evidence type="ECO:0000256" key="13">
    <source>
        <dbReference type="PIRSR" id="PIRSR610972-4"/>
    </source>
</evidence>
<keyword evidence="2" id="KW-0597">Phosphoprotein</keyword>
<name>Q98PT4_MYCPU</name>
<evidence type="ECO:0000256" key="12">
    <source>
        <dbReference type="PIRSR" id="PIRSR610972-3"/>
    </source>
</evidence>
<dbReference type="InterPro" id="IPR041492">
    <property type="entry name" value="HAD_2"/>
</dbReference>
<dbReference type="SFLD" id="SFLDG01135">
    <property type="entry name" value="C1.5.6:_HAD__Beta-PGM__Phospha"/>
    <property type="match status" value="1"/>
</dbReference>
<dbReference type="NCBIfam" id="TIGR01549">
    <property type="entry name" value="HAD-SF-IA-v1"/>
    <property type="match status" value="1"/>
</dbReference>
<comment type="similarity">
    <text evidence="1">Belongs to the HAD-like hydrolase superfamily. CbbY/CbbZ/Gph/YieH family.</text>
</comment>
<dbReference type="GO" id="GO:0008801">
    <property type="term" value="F:beta-phosphoglucomutase activity"/>
    <property type="evidence" value="ECO:0007669"/>
    <property type="project" value="UniProtKB-EC"/>
</dbReference>
<dbReference type="NCBIfam" id="TIGR01509">
    <property type="entry name" value="HAD-SF-IA-v3"/>
    <property type="match status" value="1"/>
</dbReference>
<feature type="binding site" evidence="11">
    <location>
        <position position="81"/>
    </location>
    <ligand>
        <name>substrate</name>
    </ligand>
</feature>
<dbReference type="PRINTS" id="PR00413">
    <property type="entry name" value="HADHALOGNASE"/>
</dbReference>
<dbReference type="SUPFAM" id="SSF56784">
    <property type="entry name" value="HAD-like"/>
    <property type="match status" value="1"/>
</dbReference>
<feature type="site" description="Important for catalytic activity and assists the phosphoryl transfer reaction to Asp8 by balancing charge and orienting the reacting groups" evidence="13">
    <location>
        <position position="120"/>
    </location>
</feature>
<dbReference type="EC" id="5.4.2.6" evidence="8"/>
<dbReference type="GO" id="GO:0000287">
    <property type="term" value="F:magnesium ion binding"/>
    <property type="evidence" value="ECO:0007669"/>
    <property type="project" value="InterPro"/>
</dbReference>
<dbReference type="Pfam" id="PF13419">
    <property type="entry name" value="HAD_2"/>
    <property type="match status" value="1"/>
</dbReference>
<evidence type="ECO:0000256" key="10">
    <source>
        <dbReference type="PIRSR" id="PIRSR610972-1"/>
    </source>
</evidence>
<evidence type="ECO:0000256" key="7">
    <source>
        <dbReference type="ARBA" id="ARBA00044926"/>
    </source>
</evidence>
<feature type="binding site" evidence="12">
    <location>
        <position position="175"/>
    </location>
    <ligand>
        <name>Mg(2+)</name>
        <dbReference type="ChEBI" id="CHEBI:18420"/>
    </ligand>
</feature>
<accession>Q98PT4</accession>
<feature type="binding site" evidence="12">
    <location>
        <position position="176"/>
    </location>
    <ligand>
        <name>Mg(2+)</name>
        <dbReference type="ChEBI" id="CHEBI:18420"/>
    </ligand>
</feature>
<evidence type="ECO:0000256" key="1">
    <source>
        <dbReference type="ARBA" id="ARBA00006171"/>
    </source>
</evidence>
<keyword evidence="3 12" id="KW-0479">Metal-binding</keyword>
<evidence type="ECO:0000256" key="6">
    <source>
        <dbReference type="ARBA" id="ARBA00023277"/>
    </source>
</evidence>
<feature type="binding site" evidence="11">
    <location>
        <position position="30"/>
    </location>
    <ligand>
        <name>substrate</name>
    </ligand>
</feature>
<dbReference type="Proteomes" id="UP000000528">
    <property type="component" value="Chromosome"/>
</dbReference>
<dbReference type="GO" id="GO:0005975">
    <property type="term" value="P:carbohydrate metabolic process"/>
    <property type="evidence" value="ECO:0007669"/>
    <property type="project" value="InterPro"/>
</dbReference>
<feature type="binding site" evidence="11">
    <location>
        <begin position="120"/>
        <end position="124"/>
    </location>
    <ligand>
        <name>substrate</name>
    </ligand>
</feature>
<dbReference type="InterPro" id="IPR023198">
    <property type="entry name" value="PGP-like_dom2"/>
</dbReference>
<protein>
    <recommendedName>
        <fullName evidence="9">Beta-phosphoglucomutase</fullName>
        <ecNumber evidence="8">5.4.2.6</ecNumber>
    </recommendedName>
</protein>
<feature type="binding site" evidence="11">
    <location>
        <begin position="14"/>
        <end position="16"/>
    </location>
    <ligand>
        <name>substrate</name>
    </ligand>
</feature>
<dbReference type="NCBIfam" id="TIGR01990">
    <property type="entry name" value="bPGM"/>
    <property type="match status" value="1"/>
</dbReference>
<dbReference type="Gene3D" id="3.40.50.1000">
    <property type="entry name" value="HAD superfamily/HAD-like"/>
    <property type="match status" value="1"/>
</dbReference>
<feature type="binding site" evidence="11">
    <location>
        <begin position="49"/>
        <end position="54"/>
    </location>
    <ligand>
        <name>substrate</name>
    </ligand>
</feature>
<dbReference type="AlphaFoldDB" id="Q98PT4"/>
<dbReference type="PANTHER" id="PTHR46193:SF18">
    <property type="entry name" value="HEXITOL PHOSPHATASE B"/>
    <property type="match status" value="1"/>
</dbReference>
<dbReference type="InterPro" id="IPR051600">
    <property type="entry name" value="Beta-PGM-like"/>
</dbReference>
<evidence type="ECO:0000256" key="11">
    <source>
        <dbReference type="PIRSR" id="PIRSR610972-2"/>
    </source>
</evidence>
<sequence length="225" mass="25370">MFLRLILIKAIIFDLDGVIVETASLHFLAWKHEVAKLGINFTKEQNTSLKGLNRIDTLKAILKLHNYKLSDEKIEEIAQSKNQYYQRLLDQELNSSTILPNIKNFLDQAKKNNLKLALASSSHNAKFILKKVELLSYFDFIVNPSEIKNGKPNPEIFLKALEGLNLKASEAIGIEDALAGIYGLRQAKIFAIAISNGENENWSEANLVLNTTKELDLDKILKSFS</sequence>
<dbReference type="PANTHER" id="PTHR46193">
    <property type="entry name" value="6-PHOSPHOGLUCONATE PHOSPHATASE"/>
    <property type="match status" value="1"/>
</dbReference>
<dbReference type="HOGENOM" id="CLU_045011_13_3_14"/>
<keyword evidence="15" id="KW-1185">Reference proteome</keyword>